<reference evidence="2" key="5">
    <citation type="journal article" date="2001" name="Nature">
        <title>Functional annotation of a full-length mouse cDNA collection.</title>
        <authorList>
            <consortium name="The RIKEN Genome Exploration Research Group Phase II Team and the FANTOM Consortium"/>
        </authorList>
    </citation>
    <scope>NUCLEOTIDE SEQUENCE</scope>
    <source>
        <strain evidence="2">C57BL/6J</strain>
        <tissue evidence="2">Testis</tissue>
    </source>
</reference>
<dbReference type="HOGENOM" id="CLU_1606473_0_0_1"/>
<dbReference type="AGR" id="MGI:1921971"/>
<feature type="compositionally biased region" description="Low complexity" evidence="1">
    <location>
        <begin position="48"/>
        <end position="83"/>
    </location>
</feature>
<protein>
    <submittedName>
        <fullName evidence="2">Uncharacterized protein</fullName>
    </submittedName>
</protein>
<evidence type="ECO:0000313" key="2">
    <source>
        <dbReference type="EMBL" id="BAB30000.1"/>
    </source>
</evidence>
<accession>Q9CUJ8</accession>
<reference evidence="2" key="6">
    <citation type="journal article" date="2002" name="Nature">
        <title>Analysis of the mouse transcriptome based on functional annotation of 60,770 full-length cDNAs.</title>
        <authorList>
            <consortium name="The FANTOM Consortium and the RIKEN Genome Exploration Research Group Phase I and II Team"/>
        </authorList>
    </citation>
    <scope>NUCLEOTIDE SEQUENCE</scope>
    <source>
        <strain evidence="2">C57BL/6J</strain>
        <tissue evidence="2">Testis</tissue>
    </source>
</reference>
<sequence length="166" mass="17675">AEQPLPRPDALTLQGLEDRLRHLGAAAARGVGAGLRKHCENRGGVGAARGRPGADAEAPAPETACPAVRPETQSPSSSNSTQTYVRRSHIASQRGHRPQFFNTHPMIAAHSLLQGCNTNPPHRDCLLHGHPTPCNCATLIGKQPSRRTPISGLNSSVYVRFPQCSS</sequence>
<reference evidence="2" key="2">
    <citation type="journal article" date="2000" name="Genome Res.">
        <title>Normalization and subtraction of cap-trapper-selected cDNAs to prepare full-length cDNA libraries for rapid discovery of new genes.</title>
        <authorList>
            <person name="Carninci P."/>
            <person name="Shibata Y."/>
            <person name="Hayatsu N."/>
            <person name="Sugahara Y."/>
            <person name="Shibata K."/>
            <person name="Itoh M."/>
            <person name="Konno H."/>
            <person name="Okazaki Y."/>
            <person name="Muramatsu M."/>
            <person name="Hayashizaki Y."/>
        </authorList>
    </citation>
    <scope>NUCLEOTIDE SEQUENCE</scope>
    <source>
        <strain evidence="2">C57BL/6J</strain>
        <tissue evidence="2">Testis</tissue>
    </source>
</reference>
<proteinExistence type="evidence at transcript level"/>
<gene>
    <name evidence="3" type="primary">4930519P11Rik</name>
</gene>
<reference evidence="2" key="1">
    <citation type="journal article" date="1999" name="Methods Enzymol.">
        <title>High-efficiency full-length cDNA cloning.</title>
        <authorList>
            <person name="Carninci P."/>
            <person name="Hayashizaki Y."/>
        </authorList>
    </citation>
    <scope>NUCLEOTIDE SEQUENCE</scope>
    <source>
        <strain evidence="2">C57BL/6J</strain>
        <tissue evidence="2">Testis</tissue>
    </source>
</reference>
<organism evidence="2">
    <name type="scientific">Mus musculus</name>
    <name type="common">Mouse</name>
    <dbReference type="NCBI Taxonomy" id="10090"/>
    <lineage>
        <taxon>Eukaryota</taxon>
        <taxon>Metazoa</taxon>
        <taxon>Chordata</taxon>
        <taxon>Craniata</taxon>
        <taxon>Vertebrata</taxon>
        <taxon>Euteleostomi</taxon>
        <taxon>Mammalia</taxon>
        <taxon>Eutheria</taxon>
        <taxon>Euarchontoglires</taxon>
        <taxon>Glires</taxon>
        <taxon>Rodentia</taxon>
        <taxon>Myomorpha</taxon>
        <taxon>Muroidea</taxon>
        <taxon>Muridae</taxon>
        <taxon>Murinae</taxon>
        <taxon>Mus</taxon>
        <taxon>Mus</taxon>
    </lineage>
</organism>
<reference evidence="2" key="4">
    <citation type="submission" date="2000-07" db="EMBL/GenBank/DDBJ databases">
        <authorList>
            <person name="Adachi J."/>
            <person name="Aizawa K."/>
            <person name="Akahira S."/>
            <person name="Akimura T."/>
            <person name="Arai A."/>
            <person name="Aono H."/>
            <person name="Arakawa T."/>
            <person name="Bono H."/>
            <person name="Carninci P."/>
            <person name="Fukuda S."/>
            <person name="Fukunishi Y."/>
            <person name="Furuno M."/>
            <person name="Hanagaki T."/>
            <person name="Hara A."/>
            <person name="Hayatsu N."/>
            <person name="Hiramoto K."/>
            <person name="Hiraoka T."/>
            <person name="Hori F."/>
            <person name="Imotani K."/>
            <person name="Ishii Y."/>
            <person name="Itoh M."/>
            <person name="Izawa M."/>
            <person name="Kasukawa T."/>
            <person name="Kato H."/>
            <person name="Kawai J."/>
            <person name="Kojima Y."/>
            <person name="Konno H."/>
            <person name="Kouda M."/>
            <person name="Koya S."/>
            <person name="Kurihara C."/>
            <person name="Matsuyama T."/>
            <person name="Miyazaki A."/>
            <person name="Nishi K."/>
            <person name="Nomura K."/>
            <person name="Numazaki R."/>
            <person name="Ohno M."/>
            <person name="Okazaki Y."/>
            <person name="Okido T."/>
            <person name="Owa C."/>
            <person name="Saito H."/>
            <person name="Saito R."/>
            <person name="Sakai C."/>
            <person name="Sakai K."/>
            <person name="Sano H."/>
            <person name="Sasaki D."/>
            <person name="Shibata K."/>
            <person name="Shibata Y."/>
            <person name="Shinagawa A."/>
            <person name="Shiraki T."/>
            <person name="Sogabe Y."/>
            <person name="Suzuki H."/>
            <person name="Tagami M."/>
            <person name="Tagawa A."/>
            <person name="Takahashi F."/>
            <person name="Tanaka T."/>
            <person name="Tejima Y."/>
            <person name="Toya T."/>
            <person name="Yamamura T."/>
            <person name="Yasunishi A."/>
            <person name="Yoshida K."/>
            <person name="Yoshino M."/>
            <person name="Muramatsu M."/>
            <person name="Hayashizaki Y."/>
        </authorList>
    </citation>
    <scope>NUCLEOTIDE SEQUENCE</scope>
    <source>
        <strain evidence="2">C57BL/6J</strain>
        <tissue evidence="2">Testis</tissue>
    </source>
</reference>
<feature type="region of interest" description="Disordered" evidence="1">
    <location>
        <begin position="36"/>
        <end position="93"/>
    </location>
</feature>
<evidence type="ECO:0000313" key="3">
    <source>
        <dbReference type="MGI" id="MGI:1921971"/>
    </source>
</evidence>
<feature type="non-terminal residue" evidence="2">
    <location>
        <position position="1"/>
    </location>
</feature>
<reference evidence="2" key="3">
    <citation type="journal article" date="2000" name="Genome Res.">
        <title>RIKEN integrated sequence analysis (RISA) system--384-format sequencing pipeline with 384 multicapillary sequencer.</title>
        <authorList>
            <person name="Shibata K."/>
            <person name="Itoh M."/>
            <person name="Aizawa K."/>
            <person name="Nagaoka S."/>
            <person name="Sasaki N."/>
            <person name="Carninci P."/>
            <person name="Konno H."/>
            <person name="Akiyama J."/>
            <person name="Nishi K."/>
            <person name="Kitsunai T."/>
            <person name="Tashiro H."/>
            <person name="Itoh M."/>
            <person name="Sumi N."/>
            <person name="Ishii Y."/>
            <person name="Nakamura S."/>
            <person name="Hazama M."/>
            <person name="Nishine T."/>
            <person name="Harada A."/>
            <person name="Yamamoto R."/>
            <person name="Matsumoto H."/>
            <person name="Sakaguchi S."/>
            <person name="Ikegami T."/>
            <person name="Kashiwagi K."/>
            <person name="Fujiwake S."/>
            <person name="Inoue K."/>
            <person name="Togawa Y."/>
            <person name="Izawa M."/>
            <person name="Ohara E."/>
            <person name="Watahiki M."/>
            <person name="Yoneda Y."/>
            <person name="Ishikawa T."/>
            <person name="Ozawa K."/>
            <person name="Tanaka T."/>
            <person name="Matsuura S."/>
            <person name="Kawai J."/>
            <person name="Okazaki Y."/>
            <person name="Muramatsu M."/>
            <person name="Inoue Y."/>
            <person name="Kira A."/>
            <person name="Hayashizaki Y."/>
        </authorList>
    </citation>
    <scope>NUCLEOTIDE SEQUENCE</scope>
    <source>
        <strain evidence="2">C57BL/6J</strain>
        <tissue evidence="2">Testis</tissue>
    </source>
</reference>
<evidence type="ECO:0000256" key="1">
    <source>
        <dbReference type="SAM" id="MobiDB-lite"/>
    </source>
</evidence>
<name>Q9CUJ8_MOUSE</name>
<reference evidence="2" key="7">
    <citation type="journal article" date="2005" name="Science">
        <title>The Transcriptional Landscape of the Mammalian Genome.</title>
        <authorList>
            <consortium name="The FANTOM Consortium"/>
            <consortium name="Riken Genome Exploration Research Group and Genome Science Group (Genome Network Project Core Group)"/>
        </authorList>
    </citation>
    <scope>NUCLEOTIDE SEQUENCE</scope>
    <source>
        <strain evidence="2">C57BL/6J</strain>
        <tissue evidence="2">Testis</tissue>
    </source>
</reference>
<dbReference type="RNAct" id="Q9CUJ8">
    <property type="molecule type" value="protein"/>
</dbReference>
<dbReference type="EMBL" id="AK015848">
    <property type="protein sequence ID" value="BAB30000.1"/>
    <property type="molecule type" value="mRNA"/>
</dbReference>
<dbReference type="AlphaFoldDB" id="Q9CUJ8"/>
<dbReference type="MGI" id="MGI:1921971">
    <property type="gene designation" value="4930519P11Rik"/>
</dbReference>
<reference evidence="2" key="8">
    <citation type="journal article" date="2005" name="Science">
        <title>Antisense Transcription in the Mammalian Transcriptome.</title>
        <authorList>
            <consortium name="RIKEN Genome Exploration Research Group and Genome Science Group (Genome Network Project Core Group) and the FANTOM Consortium"/>
        </authorList>
    </citation>
    <scope>NUCLEOTIDE SEQUENCE</scope>
    <source>
        <strain evidence="2">C57BL/6J</strain>
        <tissue evidence="2">Testis</tissue>
    </source>
</reference>